<evidence type="ECO:0000256" key="9">
    <source>
        <dbReference type="HAMAP-Rule" id="MF_00328"/>
    </source>
</evidence>
<dbReference type="GO" id="GO:0005524">
    <property type="term" value="F:ATP binding"/>
    <property type="evidence" value="ECO:0007669"/>
    <property type="project" value="UniProtKB-UniRule"/>
</dbReference>
<dbReference type="InterPro" id="IPR017665">
    <property type="entry name" value="Guanylate_kinase"/>
</dbReference>
<comment type="subcellular location">
    <subcellularLocation>
        <location evidence="9">Cytoplasm</location>
    </subcellularLocation>
</comment>
<keyword evidence="10" id="KW-0175">Coiled coil</keyword>
<dbReference type="KEGG" id="taut:V4D30_05690"/>
<dbReference type="PROSITE" id="PS00856">
    <property type="entry name" value="GUANYLATE_KINASE_1"/>
    <property type="match status" value="1"/>
</dbReference>
<evidence type="ECO:0000256" key="4">
    <source>
        <dbReference type="ARBA" id="ARBA00022679"/>
    </source>
</evidence>
<dbReference type="CDD" id="cd00071">
    <property type="entry name" value="GMPK"/>
    <property type="match status" value="1"/>
</dbReference>
<feature type="domain" description="Guanylate kinase-like" evidence="11">
    <location>
        <begin position="8"/>
        <end position="185"/>
    </location>
</feature>
<gene>
    <name evidence="9 12" type="primary">gmk</name>
    <name evidence="12" type="ORF">V4D30_05690</name>
</gene>
<dbReference type="GO" id="GO:0005829">
    <property type="term" value="C:cytosol"/>
    <property type="evidence" value="ECO:0007669"/>
    <property type="project" value="TreeGrafter"/>
</dbReference>
<dbReference type="AlphaFoldDB" id="A0AAU8GTF6"/>
<evidence type="ECO:0000256" key="7">
    <source>
        <dbReference type="ARBA" id="ARBA00022840"/>
    </source>
</evidence>
<dbReference type="SUPFAM" id="SSF52540">
    <property type="entry name" value="P-loop containing nucleoside triphosphate hydrolases"/>
    <property type="match status" value="1"/>
</dbReference>
<dbReference type="PANTHER" id="PTHR23117">
    <property type="entry name" value="GUANYLATE KINASE-RELATED"/>
    <property type="match status" value="1"/>
</dbReference>
<evidence type="ECO:0000256" key="8">
    <source>
        <dbReference type="ARBA" id="ARBA00030128"/>
    </source>
</evidence>
<dbReference type="FunFam" id="3.30.63.10:FF:000002">
    <property type="entry name" value="Guanylate kinase 1"/>
    <property type="match status" value="1"/>
</dbReference>
<dbReference type="InterPro" id="IPR008145">
    <property type="entry name" value="GK/Ca_channel_bsu"/>
</dbReference>
<evidence type="ECO:0000313" key="12">
    <source>
        <dbReference type="EMBL" id="XCH45824.1"/>
    </source>
</evidence>
<evidence type="ECO:0000256" key="2">
    <source>
        <dbReference type="ARBA" id="ARBA00012961"/>
    </source>
</evidence>
<evidence type="ECO:0000256" key="3">
    <source>
        <dbReference type="ARBA" id="ARBA00016296"/>
    </source>
</evidence>
<dbReference type="InterPro" id="IPR027417">
    <property type="entry name" value="P-loop_NTPase"/>
</dbReference>
<comment type="catalytic activity">
    <reaction evidence="9">
        <text>GMP + ATP = GDP + ADP</text>
        <dbReference type="Rhea" id="RHEA:20780"/>
        <dbReference type="ChEBI" id="CHEBI:30616"/>
        <dbReference type="ChEBI" id="CHEBI:58115"/>
        <dbReference type="ChEBI" id="CHEBI:58189"/>
        <dbReference type="ChEBI" id="CHEBI:456216"/>
        <dbReference type="EC" id="2.7.4.8"/>
    </reaction>
</comment>
<dbReference type="NCBIfam" id="TIGR03263">
    <property type="entry name" value="guanyl_kin"/>
    <property type="match status" value="1"/>
</dbReference>
<feature type="binding site" evidence="9">
    <location>
        <begin position="15"/>
        <end position="22"/>
    </location>
    <ligand>
        <name>ATP</name>
        <dbReference type="ChEBI" id="CHEBI:30616"/>
    </ligand>
</feature>
<keyword evidence="5 9" id="KW-0547">Nucleotide-binding</keyword>
<dbReference type="Pfam" id="PF00625">
    <property type="entry name" value="Guanylate_kin"/>
    <property type="match status" value="1"/>
</dbReference>
<dbReference type="Gene3D" id="3.40.50.300">
    <property type="entry name" value="P-loop containing nucleotide triphosphate hydrolases"/>
    <property type="match status" value="1"/>
</dbReference>
<accession>A0AAU8GTF6</accession>
<comment type="similarity">
    <text evidence="1 9">Belongs to the guanylate kinase family.</text>
</comment>
<dbReference type="EC" id="2.7.4.8" evidence="2 9"/>
<keyword evidence="7 9" id="KW-0067">ATP-binding</keyword>
<evidence type="ECO:0000256" key="6">
    <source>
        <dbReference type="ARBA" id="ARBA00022777"/>
    </source>
</evidence>
<protein>
    <recommendedName>
        <fullName evidence="3 9">Guanylate kinase</fullName>
        <ecNumber evidence="2 9">2.7.4.8</ecNumber>
    </recommendedName>
    <alternativeName>
        <fullName evidence="8 9">GMP kinase</fullName>
    </alternativeName>
</protein>
<organism evidence="12">
    <name type="scientific">Thermodesulfovibrio autotrophicus</name>
    <dbReference type="NCBI Taxonomy" id="3118333"/>
    <lineage>
        <taxon>Bacteria</taxon>
        <taxon>Pseudomonadati</taxon>
        <taxon>Nitrospirota</taxon>
        <taxon>Thermodesulfovibrionia</taxon>
        <taxon>Thermodesulfovibrionales</taxon>
        <taxon>Thermodesulfovibrionaceae</taxon>
        <taxon>Thermodesulfovibrio</taxon>
    </lineage>
</organism>
<reference evidence="12" key="1">
    <citation type="submission" date="2024-01" db="EMBL/GenBank/DDBJ databases">
        <title>The first autotrophic representatives of the genus Thermodesulfovibrio.</title>
        <authorList>
            <person name="Maltseva A.I."/>
            <person name="Elcheninov A.G."/>
            <person name="Kublanov I.V."/>
            <person name="Lebedinsky A.V."/>
            <person name="Frolov E.N."/>
        </authorList>
    </citation>
    <scope>NUCLEOTIDE SEQUENCE</scope>
    <source>
        <strain evidence="12">3907-1M</strain>
    </source>
</reference>
<keyword evidence="6 9" id="KW-0418">Kinase</keyword>
<dbReference type="InterPro" id="IPR020590">
    <property type="entry name" value="Guanylate_kinase_CS"/>
</dbReference>
<evidence type="ECO:0000256" key="5">
    <source>
        <dbReference type="ARBA" id="ARBA00022741"/>
    </source>
</evidence>
<dbReference type="EMBL" id="CP144373">
    <property type="protein sequence ID" value="XCH45824.1"/>
    <property type="molecule type" value="Genomic_DNA"/>
</dbReference>
<sequence>MMELYKRGNIFVISAPSGTGKTTLCDRLLKALTDLKMSISHTTRKPRPGETDGVDYFFVDKETFEKMISNEEFIEWAEVYGNFYGTSKNVISQLMKQGYDILLDIDAQGAKSIKKLYPESILIFILPPSMEELERRLLQRNEDKDTIKKRLSKAEEEISQYKFYDYIVINDNIEEALNDLLCIVCAERLKTKRIKHDEIEKIFKK</sequence>
<dbReference type="GO" id="GO:0004385">
    <property type="term" value="F:GMP kinase activity"/>
    <property type="evidence" value="ECO:0007669"/>
    <property type="project" value="UniProtKB-UniRule"/>
</dbReference>
<proteinExistence type="inferred from homology"/>
<keyword evidence="9" id="KW-0963">Cytoplasm</keyword>
<dbReference type="RefSeq" id="WP_353683366.1">
    <property type="nucleotide sequence ID" value="NZ_CP144373.1"/>
</dbReference>
<evidence type="ECO:0000259" key="11">
    <source>
        <dbReference type="PROSITE" id="PS50052"/>
    </source>
</evidence>
<dbReference type="PANTHER" id="PTHR23117:SF13">
    <property type="entry name" value="GUANYLATE KINASE"/>
    <property type="match status" value="1"/>
</dbReference>
<evidence type="ECO:0000256" key="10">
    <source>
        <dbReference type="SAM" id="Coils"/>
    </source>
</evidence>
<name>A0AAU8GTF6_9BACT</name>
<feature type="coiled-coil region" evidence="10">
    <location>
        <begin position="130"/>
        <end position="157"/>
    </location>
</feature>
<dbReference type="SMART" id="SM00072">
    <property type="entry name" value="GuKc"/>
    <property type="match status" value="1"/>
</dbReference>
<dbReference type="Gene3D" id="3.30.63.10">
    <property type="entry name" value="Guanylate Kinase phosphate binding domain"/>
    <property type="match status" value="1"/>
</dbReference>
<dbReference type="InterPro" id="IPR008144">
    <property type="entry name" value="Guanylate_kin-like_dom"/>
</dbReference>
<dbReference type="HAMAP" id="MF_00328">
    <property type="entry name" value="Guanylate_kinase"/>
    <property type="match status" value="1"/>
</dbReference>
<keyword evidence="4 9" id="KW-0808">Transferase</keyword>
<dbReference type="PROSITE" id="PS50052">
    <property type="entry name" value="GUANYLATE_KINASE_2"/>
    <property type="match status" value="1"/>
</dbReference>
<comment type="function">
    <text evidence="9">Essential for recycling GMP and indirectly, cGMP.</text>
</comment>
<evidence type="ECO:0000256" key="1">
    <source>
        <dbReference type="ARBA" id="ARBA00005790"/>
    </source>
</evidence>